<organism evidence="1 2">
    <name type="scientific">Thiothrix lacustris</name>
    <dbReference type="NCBI Taxonomy" id="525917"/>
    <lineage>
        <taxon>Bacteria</taxon>
        <taxon>Pseudomonadati</taxon>
        <taxon>Pseudomonadota</taxon>
        <taxon>Gammaproteobacteria</taxon>
        <taxon>Thiotrichales</taxon>
        <taxon>Thiotrichaceae</taxon>
        <taxon>Thiothrix</taxon>
    </lineage>
</organism>
<dbReference type="Proteomes" id="UP000192491">
    <property type="component" value="Unassembled WGS sequence"/>
</dbReference>
<protein>
    <submittedName>
        <fullName evidence="1">Uncharacterized protein</fullName>
    </submittedName>
</protein>
<evidence type="ECO:0000313" key="1">
    <source>
        <dbReference type="EMBL" id="OQW99881.1"/>
    </source>
</evidence>
<comment type="caution">
    <text evidence="1">The sequence shown here is derived from an EMBL/GenBank/DDBJ whole genome shotgun (WGS) entry which is preliminary data.</text>
</comment>
<gene>
    <name evidence="1" type="ORF">BWK73_49695</name>
</gene>
<reference evidence="1 2" key="1">
    <citation type="submission" date="2017-01" db="EMBL/GenBank/DDBJ databases">
        <title>Novel large sulfur bacteria in the metagenomes of groundwater-fed chemosynthetic microbial mats in the Lake Huron basin.</title>
        <authorList>
            <person name="Sharrar A.M."/>
            <person name="Flood B.E."/>
            <person name="Bailey J.V."/>
            <person name="Jones D.S."/>
            <person name="Biddanda B."/>
            <person name="Ruberg S.A."/>
            <person name="Marcus D.N."/>
            <person name="Dick G.J."/>
        </authorList>
    </citation>
    <scope>NUCLEOTIDE SEQUENCE [LARGE SCALE GENOMIC DNA]</scope>
    <source>
        <strain evidence="1">A8</strain>
    </source>
</reference>
<accession>A0A1Y1Q8S5</accession>
<proteinExistence type="predicted"/>
<dbReference type="AlphaFoldDB" id="A0A1Y1Q8S5"/>
<sequence length="88" mass="9033">MIMGNMKGAPSARTLGSAGDALKIGGLLIIVEQGNYSHTSPVLKIKSAVQAIKHSQATNDRSAFATACGLLLAGQRELIQISAGAIND</sequence>
<name>A0A1Y1Q8S5_9GAMM</name>
<evidence type="ECO:0000313" key="2">
    <source>
        <dbReference type="Proteomes" id="UP000192491"/>
    </source>
</evidence>
<dbReference type="EMBL" id="MTEJ01000679">
    <property type="protein sequence ID" value="OQW99881.1"/>
    <property type="molecule type" value="Genomic_DNA"/>
</dbReference>